<dbReference type="AlphaFoldDB" id="A0A7W9YCV3"/>
<dbReference type="Pfam" id="PF05228">
    <property type="entry name" value="CHASE4"/>
    <property type="match status" value="1"/>
</dbReference>
<keyword evidence="3" id="KW-1185">Reference proteome</keyword>
<organism evidence="2 3">
    <name type="scientific">Rhizobium wenxiniae</name>
    <dbReference type="NCBI Taxonomy" id="1737357"/>
    <lineage>
        <taxon>Bacteria</taxon>
        <taxon>Pseudomonadati</taxon>
        <taxon>Pseudomonadota</taxon>
        <taxon>Alphaproteobacteria</taxon>
        <taxon>Hyphomicrobiales</taxon>
        <taxon>Rhizobiaceae</taxon>
        <taxon>Rhizobium/Agrobacterium group</taxon>
        <taxon>Rhizobium</taxon>
    </lineage>
</organism>
<name>A0A7W9YCV3_9HYPH</name>
<accession>A0A7W9YCV3</accession>
<comment type="caution">
    <text evidence="2">The sequence shown here is derived from an EMBL/GenBank/DDBJ whole genome shotgun (WGS) entry which is preliminary data.</text>
</comment>
<dbReference type="InterPro" id="IPR007892">
    <property type="entry name" value="CHASE4"/>
</dbReference>
<reference evidence="2 3" key="1">
    <citation type="submission" date="2020-08" db="EMBL/GenBank/DDBJ databases">
        <title>Genomic Encyclopedia of Type Strains, Phase IV (KMG-IV): sequencing the most valuable type-strain genomes for metagenomic binning, comparative biology and taxonomic classification.</title>
        <authorList>
            <person name="Goeker M."/>
        </authorList>
    </citation>
    <scope>NUCLEOTIDE SEQUENCE [LARGE SCALE GENOMIC DNA]</scope>
    <source>
        <strain evidence="2 3">DSM 100734</strain>
    </source>
</reference>
<dbReference type="RefSeq" id="WP_244654650.1">
    <property type="nucleotide sequence ID" value="NZ_BMHW01000020.1"/>
</dbReference>
<evidence type="ECO:0000313" key="2">
    <source>
        <dbReference type="EMBL" id="MBB6166276.1"/>
    </source>
</evidence>
<dbReference type="EMBL" id="JACHEG010000017">
    <property type="protein sequence ID" value="MBB6166276.1"/>
    <property type="molecule type" value="Genomic_DNA"/>
</dbReference>
<proteinExistence type="predicted"/>
<protein>
    <submittedName>
        <fullName evidence="2">Sensor domain CHASE-containing protein</fullName>
    </submittedName>
</protein>
<evidence type="ECO:0000259" key="1">
    <source>
        <dbReference type="Pfam" id="PF05228"/>
    </source>
</evidence>
<evidence type="ECO:0000313" key="3">
    <source>
        <dbReference type="Proteomes" id="UP000547879"/>
    </source>
</evidence>
<gene>
    <name evidence="2" type="ORF">HNQ72_006127</name>
</gene>
<feature type="domain" description="CHASE4" evidence="1">
    <location>
        <begin position="59"/>
        <end position="119"/>
    </location>
</feature>
<sequence length="131" mass="14589">MQLQSQFVLRCILPAFASMLLCGLLFLSLSWAAARSDEVAVARQRDLVTLTVVKLKAGIAHDQESATVWDDAVKNTQSGNLEWIKTNLGSWMHSYFGHDAALVLRSNLTPLYRFTADAEYSPSTDDLRKAK</sequence>
<dbReference type="Proteomes" id="UP000547879">
    <property type="component" value="Unassembled WGS sequence"/>
</dbReference>